<reference evidence="1 2" key="1">
    <citation type="journal article" date="2016" name="Genome Announc.">
        <title>Complete genome sequence of the hyperthermophilic and piezophilic archaeon Thermococcus barophilus Ch5, capable of growth at the expense of hydrogenogenesis from carbon monoxide and formate.</title>
        <authorList>
            <person name="Oger P."/>
            <person name="Sokolova T.G."/>
            <person name="Kozhevnikova D.A."/>
            <person name="Taranov E.A."/>
            <person name="Vannier P."/>
            <person name="Lee H.S."/>
            <person name="Kwon K.K."/>
            <person name="Kang S.G."/>
            <person name="Lee J.H."/>
            <person name="Bonch-Osmolovskaya E.A."/>
            <person name="Lebedinsky A.V."/>
        </authorList>
    </citation>
    <scope>NUCLEOTIDE SEQUENCE [LARGE SCALE GENOMIC DNA]</scope>
    <source>
        <strain evidence="2">Ch5</strain>
    </source>
</reference>
<evidence type="ECO:0000313" key="2">
    <source>
        <dbReference type="Proteomes" id="UP000066042"/>
    </source>
</evidence>
<sequence length="81" mass="8893">MIVVSDSGPLIALAKIGKLNVLRELFGQITIPRAVWIEVVERGKGKPGSDEVKNANWIKVIEVEDKLSVEILRKEIEIGGS</sequence>
<dbReference type="RefSeq" id="WP_235507118.1">
    <property type="nucleotide sequence ID" value="NZ_CP013050.1"/>
</dbReference>
<dbReference type="AlphaFoldDB" id="A0A0S1XF49"/>
<dbReference type="GeneID" id="70047930"/>
<gene>
    <name evidence="1" type="ORF">TBCH5v1_2463</name>
</gene>
<protein>
    <recommendedName>
        <fullName evidence="3">DUF3368 domain-containing protein</fullName>
    </recommendedName>
</protein>
<evidence type="ECO:0000313" key="1">
    <source>
        <dbReference type="EMBL" id="ALM76354.1"/>
    </source>
</evidence>
<dbReference type="PANTHER" id="PTHR39550">
    <property type="entry name" value="SLL0658 PROTEIN"/>
    <property type="match status" value="1"/>
</dbReference>
<name>A0A0S1XF49_THEBA</name>
<dbReference type="Proteomes" id="UP000066042">
    <property type="component" value="Chromosome"/>
</dbReference>
<dbReference type="PATRIC" id="fig|55802.8.peg.2448"/>
<dbReference type="PANTHER" id="PTHR39550:SF1">
    <property type="entry name" value="SLL0658 PROTEIN"/>
    <property type="match status" value="1"/>
</dbReference>
<dbReference type="EMBL" id="CP013050">
    <property type="protein sequence ID" value="ALM76354.1"/>
    <property type="molecule type" value="Genomic_DNA"/>
</dbReference>
<dbReference type="STRING" id="55802.TBCH5v1_2463"/>
<organism evidence="1 2">
    <name type="scientific">Thermococcus barophilus</name>
    <dbReference type="NCBI Taxonomy" id="55802"/>
    <lineage>
        <taxon>Archaea</taxon>
        <taxon>Methanobacteriati</taxon>
        <taxon>Methanobacteriota</taxon>
        <taxon>Thermococci</taxon>
        <taxon>Thermococcales</taxon>
        <taxon>Thermococcaceae</taxon>
        <taxon>Thermococcus</taxon>
    </lineage>
</organism>
<dbReference type="Pfam" id="PF11848">
    <property type="entry name" value="DUF3368"/>
    <property type="match status" value="1"/>
</dbReference>
<evidence type="ECO:0008006" key="3">
    <source>
        <dbReference type="Google" id="ProtNLM"/>
    </source>
</evidence>
<accession>A0A0S1XF49</accession>
<dbReference type="InterPro" id="IPR021799">
    <property type="entry name" value="PIN-like_prokaryotic"/>
</dbReference>
<proteinExistence type="predicted"/>